<accession>A0ABY4CMK7</accession>
<keyword evidence="2" id="KW-1185">Reference proteome</keyword>
<dbReference type="EMBL" id="CP089291">
    <property type="protein sequence ID" value="UOF91727.1"/>
    <property type="molecule type" value="Genomic_DNA"/>
</dbReference>
<dbReference type="Proteomes" id="UP000830167">
    <property type="component" value="Chromosome"/>
</dbReference>
<name>A0ABY4CMK7_9BACL</name>
<dbReference type="RefSeq" id="WP_347438415.1">
    <property type="nucleotide sequence ID" value="NZ_CP089291.1"/>
</dbReference>
<sequence length="192" mass="21773">MNLIGLAPFGISPCFAAFTEESAVSPDSSTIASNADLSAETIPASPAAISSTTVEKSVKSNGIFHFLSEVLYPDWEALQNDAYLQIMRDDLERIYSICDTIYVKLQSIFPLIQINNGNSETIEIRKLEWRSDFSMPLEDLPKRQNQTMPNYNYERQLEEHSLPAFYNPIPRSGKQLFKRFLPKFSSRYSISS</sequence>
<evidence type="ECO:0000313" key="1">
    <source>
        <dbReference type="EMBL" id="UOF91727.1"/>
    </source>
</evidence>
<reference evidence="1" key="1">
    <citation type="submission" date="2021-12" db="EMBL/GenBank/DDBJ databases">
        <title>Alicyclobacillaceae gen. nov., sp. nov., isolated from chalcocite enrichment system.</title>
        <authorList>
            <person name="Jiang Z."/>
        </authorList>
    </citation>
    <scope>NUCLEOTIDE SEQUENCE</scope>
    <source>
        <strain evidence="1">MYW30-H2</strain>
    </source>
</reference>
<evidence type="ECO:0000313" key="2">
    <source>
        <dbReference type="Proteomes" id="UP000830167"/>
    </source>
</evidence>
<organism evidence="1 2">
    <name type="scientific">Fodinisporobacter ferrooxydans</name>
    <dbReference type="NCBI Taxonomy" id="2901836"/>
    <lineage>
        <taxon>Bacteria</taxon>
        <taxon>Bacillati</taxon>
        <taxon>Bacillota</taxon>
        <taxon>Bacilli</taxon>
        <taxon>Bacillales</taxon>
        <taxon>Alicyclobacillaceae</taxon>
        <taxon>Fodinisporobacter</taxon>
    </lineage>
</organism>
<protein>
    <submittedName>
        <fullName evidence="1">Uncharacterized protein</fullName>
    </submittedName>
</protein>
<gene>
    <name evidence="1" type="ORF">LSG31_05620</name>
</gene>
<proteinExistence type="predicted"/>